<dbReference type="SUPFAM" id="SSF89372">
    <property type="entry name" value="Fucose-specific lectin"/>
    <property type="match status" value="2"/>
</dbReference>
<keyword evidence="1" id="KW-0732">Signal</keyword>
<protein>
    <submittedName>
        <fullName evidence="2">Uncharacterized protein</fullName>
    </submittedName>
</protein>
<gene>
    <name evidence="2" type="ORF">R7226_29585</name>
</gene>
<evidence type="ECO:0000313" key="2">
    <source>
        <dbReference type="EMBL" id="MDW5598550.1"/>
    </source>
</evidence>
<evidence type="ECO:0000256" key="1">
    <source>
        <dbReference type="SAM" id="SignalP"/>
    </source>
</evidence>
<reference evidence="3" key="1">
    <citation type="submission" date="2023-07" db="EMBL/GenBank/DDBJ databases">
        <title>Conexibacter stalactiti sp. nov., isolated from stalactites in a lava cave and emended description of the genus Conexibacter.</title>
        <authorList>
            <person name="Lee S.D."/>
        </authorList>
    </citation>
    <scope>NUCLEOTIDE SEQUENCE [LARGE SCALE GENOMIC DNA]</scope>
    <source>
        <strain evidence="3">KCTC 39840</strain>
    </source>
</reference>
<keyword evidence="3" id="KW-1185">Reference proteome</keyword>
<sequence>MSLLRSRADARGPSLLIALAVAVACLAVGTASATAHPGHAGHDGRIAGIPDLQRVGGETRRYDARNHRYVIERRGQPDTYYHADPPKSAAFASAWVTLPAQQLDPVCATSGNRIVPVWHHPAGEGTVAAPDLIRSVIRRMNWKINAQSSLTSGGQRLLRMRVACDSSGQILVREVVAPNTTDPNVVRTTVQGAQPPDGADAVKYAVFIEGENSEAGGYGYLRTDTRKTTYNDNRTYTTTGMTWREGWETHVPVHELVHTLGGSQPSAPLATAGFHCVDGLDVLCYQDARAGQPPVPYIETACPRNGSNETAVGVPLDCNNDTYFDALPEPGEWLDTNWNVGGAENPFLVEDPASPSTLTETLYDDGGGAGWGWRTYSLAAAAPQQPPVAGNPSAIALDGKSRVYSRSSSGHLTETLTDWLGGRVWNAYDLTADAGSWATIAGDPAPLVVDGQPRVYAVNAAGELLEFLYGTARWEAHNMTSAAGAPAIAGRPAVTMLNGYPRIYARTLAGALIEFVWSGQNGRSWEWYNLPSSTDTEKVAGDPSIVLVANNPHVYYRTTDGQLATTYYGPVGGGWGWSRSNLTAAVAGPSLAGDPAAFLIDGNPRIYTVSDSGILTETLRGTNSRGVVTWSWYDLSSPSGAPRLAPLRPAVVMHEGAPRVYSRTAGDRLIETMYGRDGSTWRWTSYDLTFHTRATLNSAPSAIIFGGGPRIYARG</sequence>
<feature type="chain" id="PRO_5045725589" evidence="1">
    <location>
        <begin position="34"/>
        <end position="715"/>
    </location>
</feature>
<reference evidence="2 3" key="2">
    <citation type="submission" date="2023-10" db="EMBL/GenBank/DDBJ databases">
        <authorList>
            <person name="Han X.F."/>
        </authorList>
    </citation>
    <scope>NUCLEOTIDE SEQUENCE [LARGE SCALE GENOMIC DNA]</scope>
    <source>
        <strain evidence="2 3">KCTC 39840</strain>
    </source>
</reference>
<comment type="caution">
    <text evidence="2">The sequence shown here is derived from an EMBL/GenBank/DDBJ whole genome shotgun (WGS) entry which is preliminary data.</text>
</comment>
<dbReference type="Proteomes" id="UP001284601">
    <property type="component" value="Unassembled WGS sequence"/>
</dbReference>
<dbReference type="PROSITE" id="PS51257">
    <property type="entry name" value="PROKAR_LIPOPROTEIN"/>
    <property type="match status" value="1"/>
</dbReference>
<dbReference type="EMBL" id="JAWSTH010000151">
    <property type="protein sequence ID" value="MDW5598550.1"/>
    <property type="molecule type" value="Genomic_DNA"/>
</dbReference>
<proteinExistence type="predicted"/>
<evidence type="ECO:0000313" key="3">
    <source>
        <dbReference type="Proteomes" id="UP001284601"/>
    </source>
</evidence>
<organism evidence="2 3">
    <name type="scientific">Conexibacter stalactiti</name>
    <dbReference type="NCBI Taxonomy" id="1940611"/>
    <lineage>
        <taxon>Bacteria</taxon>
        <taxon>Bacillati</taxon>
        <taxon>Actinomycetota</taxon>
        <taxon>Thermoleophilia</taxon>
        <taxon>Solirubrobacterales</taxon>
        <taxon>Conexibacteraceae</taxon>
        <taxon>Conexibacter</taxon>
    </lineage>
</organism>
<accession>A0ABU4I1E4</accession>
<name>A0ABU4I1E4_9ACTN</name>
<dbReference type="RefSeq" id="WP_318601079.1">
    <property type="nucleotide sequence ID" value="NZ_JAWSTH010000151.1"/>
</dbReference>
<feature type="signal peptide" evidence="1">
    <location>
        <begin position="1"/>
        <end position="33"/>
    </location>
</feature>